<accession>A0A7L0BTR4</accession>
<evidence type="ECO:0000313" key="3">
    <source>
        <dbReference type="Proteomes" id="UP000519115"/>
    </source>
</evidence>
<dbReference type="EMBL" id="VXAF01000291">
    <property type="protein sequence ID" value="NXJ50707.1"/>
    <property type="molecule type" value="Genomic_DNA"/>
</dbReference>
<feature type="region of interest" description="Disordered" evidence="1">
    <location>
        <begin position="33"/>
        <end position="52"/>
    </location>
</feature>
<name>A0A7L0BTR4_9AVES</name>
<feature type="non-terminal residue" evidence="2">
    <location>
        <position position="227"/>
    </location>
</feature>
<proteinExistence type="predicted"/>
<evidence type="ECO:0000313" key="2">
    <source>
        <dbReference type="EMBL" id="NXJ50707.1"/>
    </source>
</evidence>
<feature type="non-terminal residue" evidence="2">
    <location>
        <position position="1"/>
    </location>
</feature>
<organism evidence="2 3">
    <name type="scientific">Spizaetus tyrannus</name>
    <name type="common">black hawk-eagle</name>
    <dbReference type="NCBI Taxonomy" id="252798"/>
    <lineage>
        <taxon>Eukaryota</taxon>
        <taxon>Metazoa</taxon>
        <taxon>Chordata</taxon>
        <taxon>Craniata</taxon>
        <taxon>Vertebrata</taxon>
        <taxon>Euteleostomi</taxon>
        <taxon>Archelosauria</taxon>
        <taxon>Archosauria</taxon>
        <taxon>Dinosauria</taxon>
        <taxon>Saurischia</taxon>
        <taxon>Theropoda</taxon>
        <taxon>Coelurosauria</taxon>
        <taxon>Aves</taxon>
        <taxon>Neognathae</taxon>
        <taxon>Neoaves</taxon>
        <taxon>Telluraves</taxon>
        <taxon>Accipitrimorphae</taxon>
        <taxon>Accipitriformes</taxon>
        <taxon>Accipitridae</taxon>
        <taxon>Accipitrinae</taxon>
        <taxon>Spizaetus</taxon>
    </lineage>
</organism>
<comment type="caution">
    <text evidence="2">The sequence shown here is derived from an EMBL/GenBank/DDBJ whole genome shotgun (WGS) entry which is preliminary data.</text>
</comment>
<evidence type="ECO:0000256" key="1">
    <source>
        <dbReference type="SAM" id="MobiDB-lite"/>
    </source>
</evidence>
<dbReference type="Proteomes" id="UP000519115">
    <property type="component" value="Unassembled WGS sequence"/>
</dbReference>
<dbReference type="AlphaFoldDB" id="A0A7L0BTR4"/>
<keyword evidence="3" id="KW-1185">Reference proteome</keyword>
<protein>
    <submittedName>
        <fullName evidence="2">TICRR protein</fullName>
    </submittedName>
</protein>
<reference evidence="2 3" key="1">
    <citation type="submission" date="2019-09" db="EMBL/GenBank/DDBJ databases">
        <title>Bird 10,000 Genomes (B10K) Project - Family phase.</title>
        <authorList>
            <person name="Zhang G."/>
        </authorList>
    </citation>
    <scope>NUCLEOTIDE SEQUENCE [LARGE SCALE GENOMIC DNA]</scope>
    <source>
        <strain evidence="2">B10K-DU-007-42</strain>
        <tissue evidence="2">Muscle</tissue>
    </source>
</reference>
<gene>
    <name evidence="2" type="primary">Ticrr</name>
    <name evidence="2" type="ORF">SPITYR_R11134</name>
</gene>
<sequence>STGREGEMKILEHCSSKVTNTLGEFELEGIYRLQDQASPSDSESRADEDSAMGTFGLKSRKRVFTYLSPEKEENHDAKRSCTDRGNLDLTDFSRDEGNRSKSGMDSVLPERQGACALITLEQCSCVGDDDVFLLSGSTPPVKSVLSATSLLALTQSPLLCQGQTPPSRRKCVQVNFGKLALIYSFCFVEEESDAFEITANQELSPFHIMASRKHPLSRTYSRKKLLS</sequence>